<dbReference type="RefSeq" id="WP_204200330.1">
    <property type="nucleotide sequence ID" value="NZ_JAFEMC010000006.1"/>
</dbReference>
<proteinExistence type="predicted"/>
<name>A0ABS2DBC9_9SPHN</name>
<organism evidence="1 2">
    <name type="scientific">Sphingomonas longa</name>
    <dbReference type="NCBI Taxonomy" id="2778730"/>
    <lineage>
        <taxon>Bacteria</taxon>
        <taxon>Pseudomonadati</taxon>
        <taxon>Pseudomonadota</taxon>
        <taxon>Alphaproteobacteria</taxon>
        <taxon>Sphingomonadales</taxon>
        <taxon>Sphingomonadaceae</taxon>
        <taxon>Sphingomonas</taxon>
    </lineage>
</organism>
<comment type="caution">
    <text evidence="1">The sequence shown here is derived from an EMBL/GenBank/DDBJ whole genome shotgun (WGS) entry which is preliminary data.</text>
</comment>
<reference evidence="1 2" key="1">
    <citation type="submission" date="2020-12" db="EMBL/GenBank/DDBJ databases">
        <title>Sphingomonas sp.</title>
        <authorList>
            <person name="Kim M.K."/>
        </authorList>
    </citation>
    <scope>NUCLEOTIDE SEQUENCE [LARGE SCALE GENOMIC DNA]</scope>
    <source>
        <strain evidence="1 2">BT552</strain>
    </source>
</reference>
<dbReference type="Proteomes" id="UP000763641">
    <property type="component" value="Unassembled WGS sequence"/>
</dbReference>
<keyword evidence="2" id="KW-1185">Reference proteome</keyword>
<sequence>MREKNILPQQAAAEFAKIVRPDSPSRKIALVVSGTLHRLQAKRLSTQEKHRIFDREDEALEWLWAEAA</sequence>
<dbReference type="EMBL" id="JAFEMC010000006">
    <property type="protein sequence ID" value="MBM6578240.1"/>
    <property type="molecule type" value="Genomic_DNA"/>
</dbReference>
<evidence type="ECO:0000313" key="1">
    <source>
        <dbReference type="EMBL" id="MBM6578240.1"/>
    </source>
</evidence>
<protein>
    <recommendedName>
        <fullName evidence="3">STAS/SEC14 domain-containing protein</fullName>
    </recommendedName>
</protein>
<evidence type="ECO:0000313" key="2">
    <source>
        <dbReference type="Proteomes" id="UP000763641"/>
    </source>
</evidence>
<evidence type="ECO:0008006" key="3">
    <source>
        <dbReference type="Google" id="ProtNLM"/>
    </source>
</evidence>
<accession>A0ABS2DBC9</accession>
<gene>
    <name evidence="1" type="ORF">ILT43_17795</name>
</gene>